<dbReference type="HOGENOM" id="CLU_028900_1_0_1"/>
<evidence type="ECO:0000313" key="6">
    <source>
        <dbReference type="EMBL" id="CCE80690.1"/>
    </source>
</evidence>
<dbReference type="InterPro" id="IPR051730">
    <property type="entry name" value="NASP-like"/>
</dbReference>
<accession>G8YK45</accession>
<dbReference type="EMBL" id="FO082053">
    <property type="protein sequence ID" value="CCE79925.1"/>
    <property type="molecule type" value="Genomic_DNA"/>
</dbReference>
<evidence type="ECO:0000259" key="4">
    <source>
        <dbReference type="Pfam" id="PF10516"/>
    </source>
</evidence>
<feature type="domain" description="Tetratricopeptide SHNi-TPR" evidence="4">
    <location>
        <begin position="212"/>
        <end position="249"/>
    </location>
</feature>
<reference evidence="5" key="1">
    <citation type="submission" date="2011-10" db="EMBL/GenBank/DDBJ databases">
        <authorList>
            <person name="Genoscope - CEA"/>
        </authorList>
    </citation>
    <scope>NUCLEOTIDE SEQUENCE</scope>
</reference>
<dbReference type="GO" id="GO:0005654">
    <property type="term" value="C:nucleoplasm"/>
    <property type="evidence" value="ECO:0007669"/>
    <property type="project" value="TreeGrafter"/>
</dbReference>
<dbReference type="OMA" id="VAWEILD"/>
<feature type="compositionally biased region" description="Polar residues" evidence="3">
    <location>
        <begin position="348"/>
        <end position="359"/>
    </location>
</feature>
<sequence>MVYSEEIGKLLSEGSKLYASKNYEEAAEKYGQACENFNEQNGHDDADLLFLYGKALFQGAVSKSEVFGIGKGNGAEGASNEEDGTEQNNEANETIYEDAPLAEGDEVEGEEEGDEDDEQPEQDQTFYKDAESTIAHEEEDTPQSSEEREGEQEEEEQSDFEIAWEILDLARALFEKKRQEVSELAQDLKEPYLKTDSEEPSNEYIVATKKLSEVYDLLGELSLEAENFPQAATDLENCLNLRLKLYNSENSSLIPESHYKLSLALEFSVEDPESRKKASDHIKLAIEALVRTKETETDPKRAEEKENLLKDLKGRAQEIEKDPAEEIKSEQLNIIKGLLGQPTDEDTSSSPVINNLTSSVKKKSDTPAVHDLTSQIRKRKSTDKSDSSKKQKK</sequence>
<keyword evidence="1" id="KW-0677">Repeat</keyword>
<dbReference type="PANTHER" id="PTHR15081:SF1">
    <property type="entry name" value="NUCLEAR AUTOANTIGENIC SPERM PROTEIN"/>
    <property type="match status" value="1"/>
</dbReference>
<dbReference type="GO" id="GO:0034080">
    <property type="term" value="P:CENP-A containing chromatin assembly"/>
    <property type="evidence" value="ECO:0007669"/>
    <property type="project" value="TreeGrafter"/>
</dbReference>
<dbReference type="eggNOG" id="KOG4563">
    <property type="taxonomic scope" value="Eukaryota"/>
</dbReference>
<organism evidence="5 7">
    <name type="scientific">Pichia sorbitophila (strain ATCC MYA-4447 / BCRC 22081 / CBS 7064 / NBRC 10061 / NRRL Y-12695)</name>
    <name type="common">Hybrid yeast</name>
    <dbReference type="NCBI Taxonomy" id="559304"/>
    <lineage>
        <taxon>Eukaryota</taxon>
        <taxon>Fungi</taxon>
        <taxon>Dikarya</taxon>
        <taxon>Ascomycota</taxon>
        <taxon>Saccharomycotina</taxon>
        <taxon>Pichiomycetes</taxon>
        <taxon>Debaryomycetaceae</taxon>
        <taxon>Millerozyma</taxon>
    </lineage>
</organism>
<evidence type="ECO:0000313" key="7">
    <source>
        <dbReference type="Proteomes" id="UP000005222"/>
    </source>
</evidence>
<evidence type="ECO:0000256" key="1">
    <source>
        <dbReference type="ARBA" id="ARBA00022737"/>
    </source>
</evidence>
<name>G8YK45_PICSO</name>
<protein>
    <submittedName>
        <fullName evidence="5">Piso0_003018 protein</fullName>
    </submittedName>
</protein>
<evidence type="ECO:0000256" key="2">
    <source>
        <dbReference type="ARBA" id="ARBA00022803"/>
    </source>
</evidence>
<feature type="compositionally biased region" description="Basic and acidic residues" evidence="3">
    <location>
        <begin position="126"/>
        <end position="136"/>
    </location>
</feature>
<proteinExistence type="predicted"/>
<dbReference type="AlphaFoldDB" id="G8YK45"/>
<evidence type="ECO:0000256" key="3">
    <source>
        <dbReference type="SAM" id="MobiDB-lite"/>
    </source>
</evidence>
<dbReference type="OrthoDB" id="5587616at2759"/>
<keyword evidence="2" id="KW-0802">TPR repeat</keyword>
<dbReference type="GO" id="GO:0006335">
    <property type="term" value="P:DNA replication-dependent chromatin assembly"/>
    <property type="evidence" value="ECO:0007669"/>
    <property type="project" value="TreeGrafter"/>
</dbReference>
<reference evidence="7" key="2">
    <citation type="journal article" date="2012" name="G3 (Bethesda)">
        <title>Pichia sorbitophila, an interspecies yeast hybrid reveals early steps of genome resolution following polyploidization.</title>
        <authorList>
            <person name="Leh Louis V."/>
            <person name="Despons L."/>
            <person name="Friedrich A."/>
            <person name="Martin T."/>
            <person name="Durrens P."/>
            <person name="Casaregola S."/>
            <person name="Neuveglise C."/>
            <person name="Fairhead C."/>
            <person name="Marck C."/>
            <person name="Cruz J.A."/>
            <person name="Straub M.L."/>
            <person name="Kugler V."/>
            <person name="Sacerdot C."/>
            <person name="Uzunov Z."/>
            <person name="Thierry A."/>
            <person name="Weiss S."/>
            <person name="Bleykasten C."/>
            <person name="De Montigny J."/>
            <person name="Jacques N."/>
            <person name="Jung P."/>
            <person name="Lemaire M."/>
            <person name="Mallet S."/>
            <person name="Morel G."/>
            <person name="Richard G.F."/>
            <person name="Sarkar A."/>
            <person name="Savel G."/>
            <person name="Schacherer J."/>
            <person name="Seret M.L."/>
            <person name="Talla E."/>
            <person name="Samson G."/>
            <person name="Jubin C."/>
            <person name="Poulain J."/>
            <person name="Vacherie B."/>
            <person name="Barbe V."/>
            <person name="Pelletier E."/>
            <person name="Sherman D.J."/>
            <person name="Westhof E."/>
            <person name="Weissenbach J."/>
            <person name="Baret P.V."/>
            <person name="Wincker P."/>
            <person name="Gaillardin C."/>
            <person name="Dujon B."/>
            <person name="Souciet J.L."/>
        </authorList>
    </citation>
    <scope>NUCLEOTIDE SEQUENCE [LARGE SCALE GENOMIC DNA]</scope>
    <source>
        <strain evidence="7">ATCC MYA-4447 / BCRC 22081 / CBS 7064 / NBRC 10061 / NRRL Y-12695</strain>
    </source>
</reference>
<dbReference type="FunCoup" id="G8YK45">
    <property type="interactions" value="278"/>
</dbReference>
<dbReference type="PANTHER" id="PTHR15081">
    <property type="entry name" value="NUCLEAR AUTOANTIGENIC SPERM PROTEIN NASP -RELATED"/>
    <property type="match status" value="1"/>
</dbReference>
<feature type="region of interest" description="Disordered" evidence="3">
    <location>
        <begin position="338"/>
        <end position="393"/>
    </location>
</feature>
<dbReference type="Proteomes" id="UP000005222">
    <property type="component" value="Chromosome H"/>
</dbReference>
<feature type="compositionally biased region" description="Acidic residues" evidence="3">
    <location>
        <begin position="103"/>
        <end position="121"/>
    </location>
</feature>
<keyword evidence="7" id="KW-1185">Reference proteome</keyword>
<dbReference type="Pfam" id="PF10516">
    <property type="entry name" value="SHNi-TPR"/>
    <property type="match status" value="1"/>
</dbReference>
<feature type="region of interest" description="Disordered" evidence="3">
    <location>
        <begin position="73"/>
        <end position="161"/>
    </location>
</feature>
<feature type="compositionally biased region" description="Basic and acidic residues" evidence="3">
    <location>
        <begin position="382"/>
        <end position="393"/>
    </location>
</feature>
<dbReference type="InterPro" id="IPR019544">
    <property type="entry name" value="Tetratricopeptide_SHNi-TPR_dom"/>
</dbReference>
<dbReference type="Gene3D" id="1.25.40.10">
    <property type="entry name" value="Tetratricopeptide repeat domain"/>
    <property type="match status" value="1"/>
</dbReference>
<dbReference type="InterPro" id="IPR011990">
    <property type="entry name" value="TPR-like_helical_dom_sf"/>
</dbReference>
<dbReference type="GO" id="GO:0042393">
    <property type="term" value="F:histone binding"/>
    <property type="evidence" value="ECO:0007669"/>
    <property type="project" value="TreeGrafter"/>
</dbReference>
<feature type="compositionally biased region" description="Acidic residues" evidence="3">
    <location>
        <begin position="148"/>
        <end position="159"/>
    </location>
</feature>
<evidence type="ECO:0000313" key="5">
    <source>
        <dbReference type="EMBL" id="CCE79925.1"/>
    </source>
</evidence>
<dbReference type="STRING" id="559304.G8YK45"/>
<dbReference type="EMBL" id="FO082052">
    <property type="protein sequence ID" value="CCE80690.1"/>
    <property type="molecule type" value="Genomic_DNA"/>
</dbReference>
<gene>
    <name evidence="5" type="primary">Piso0_003018</name>
    <name evidence="5" type="ORF">GNLVRS01_PISO0G03086g</name>
    <name evidence="6" type="ORF">GNLVRS01_PISO0H03087g</name>
</gene>
<dbReference type="InParanoid" id="G8YK45"/>
<dbReference type="Proteomes" id="UP000005222">
    <property type="component" value="Chromosome G"/>
</dbReference>